<dbReference type="EMBL" id="JAVDQG010000006">
    <property type="protein sequence ID" value="MDR6226824.1"/>
    <property type="molecule type" value="Genomic_DNA"/>
</dbReference>
<comment type="subcellular location">
    <subcellularLocation>
        <location evidence="1">Secreted</location>
    </subcellularLocation>
</comment>
<sequence>MGLSLFAVLLSTGLDFIPGVGTIKGIYEAITGEDAITGEELEWWERTIGVVPYGGALASGVGFVRRVDKIGDAAKAGKVYKAGTPEHKAQRWKDYKEAGGTWSYERWSKNYDNNVIKPGRSNEAMNAYHQRIGWGEREVSVTINGQKRILDLADIKAQRAIEHKTRTGDGPYAGYFSAKQEIRWEIERDAMLVEDGWDITWVFEDATASEPLLQMLIDEGIKYKFIKRGGI</sequence>
<dbReference type="Proteomes" id="UP001185012">
    <property type="component" value="Unassembled WGS sequence"/>
</dbReference>
<dbReference type="Pfam" id="PF14449">
    <property type="entry name" value="PT-TG"/>
    <property type="match status" value="1"/>
</dbReference>
<keyword evidence="2" id="KW-0964">Secreted</keyword>
<organism evidence="4 5">
    <name type="scientific">Desmospora profundinema</name>
    <dbReference type="NCBI Taxonomy" id="1571184"/>
    <lineage>
        <taxon>Bacteria</taxon>
        <taxon>Bacillati</taxon>
        <taxon>Bacillota</taxon>
        <taxon>Bacilli</taxon>
        <taxon>Bacillales</taxon>
        <taxon>Thermoactinomycetaceae</taxon>
        <taxon>Desmospora</taxon>
    </lineage>
</organism>
<evidence type="ECO:0000256" key="1">
    <source>
        <dbReference type="ARBA" id="ARBA00004613"/>
    </source>
</evidence>
<name>A0ABU1IRN3_9BACL</name>
<keyword evidence="5" id="KW-1185">Reference proteome</keyword>
<protein>
    <recommendedName>
        <fullName evidence="3">Pre-toxin TG domain-containing protein</fullName>
    </recommendedName>
</protein>
<feature type="domain" description="Pre-toxin TG" evidence="3">
    <location>
        <begin position="9"/>
        <end position="75"/>
    </location>
</feature>
<comment type="caution">
    <text evidence="4">The sequence shown here is derived from an EMBL/GenBank/DDBJ whole genome shotgun (WGS) entry which is preliminary data.</text>
</comment>
<evidence type="ECO:0000313" key="4">
    <source>
        <dbReference type="EMBL" id="MDR6226824.1"/>
    </source>
</evidence>
<gene>
    <name evidence="4" type="ORF">JOE21_002834</name>
</gene>
<evidence type="ECO:0000256" key="2">
    <source>
        <dbReference type="ARBA" id="ARBA00022525"/>
    </source>
</evidence>
<reference evidence="4 5" key="1">
    <citation type="submission" date="2023-07" db="EMBL/GenBank/DDBJ databases">
        <title>Genomic Encyclopedia of Type Strains, Phase IV (KMG-IV): sequencing the most valuable type-strain genomes for metagenomic binning, comparative biology and taxonomic classification.</title>
        <authorList>
            <person name="Goeker M."/>
        </authorList>
    </citation>
    <scope>NUCLEOTIDE SEQUENCE [LARGE SCALE GENOMIC DNA]</scope>
    <source>
        <strain evidence="4 5">DSM 45903</strain>
    </source>
</reference>
<dbReference type="InterPro" id="IPR027797">
    <property type="entry name" value="PT-TG_dom"/>
</dbReference>
<proteinExistence type="predicted"/>
<accession>A0ABU1IRN3</accession>
<evidence type="ECO:0000259" key="3">
    <source>
        <dbReference type="Pfam" id="PF14449"/>
    </source>
</evidence>
<evidence type="ECO:0000313" key="5">
    <source>
        <dbReference type="Proteomes" id="UP001185012"/>
    </source>
</evidence>
<dbReference type="RefSeq" id="WP_309867248.1">
    <property type="nucleotide sequence ID" value="NZ_JAVDQG010000006.1"/>
</dbReference>